<sequence>MTFLVGRRTLLSVLAVGCAGFMAAVPARAAQSAKAFIQTFGDQLVTIVNSPVSLAEKKQKVLPLVQQNVDIDGIGRYCLGRYWKVATPEQKSRYLSLFHQVLVNAITDKLGEYRGVSFTIGGVSKNGDDDAVDATLVRPQQPPATMQWIVGYQSGSPKVVDVIGEGASLRLTQRNDYSAFVARNGGSVDTLLKALQKQLDHHTQAATNN</sequence>
<dbReference type="InterPro" id="IPR006311">
    <property type="entry name" value="TAT_signal"/>
</dbReference>
<feature type="signal peptide" evidence="1">
    <location>
        <begin position="1"/>
        <end position="29"/>
    </location>
</feature>
<evidence type="ECO:0000256" key="1">
    <source>
        <dbReference type="SAM" id="SignalP"/>
    </source>
</evidence>
<dbReference type="PROSITE" id="PS51318">
    <property type="entry name" value="TAT"/>
    <property type="match status" value="1"/>
</dbReference>
<dbReference type="Pfam" id="PF05494">
    <property type="entry name" value="MlaC"/>
    <property type="match status" value="1"/>
</dbReference>
<accession>A0A5C1YNV4</accession>
<gene>
    <name evidence="2" type="ORF">FLP30_07100</name>
</gene>
<organism evidence="2 3">
    <name type="scientific">Acetobacter vaccinii</name>
    <dbReference type="NCBI Taxonomy" id="2592655"/>
    <lineage>
        <taxon>Bacteria</taxon>
        <taxon>Pseudomonadati</taxon>
        <taxon>Pseudomonadota</taxon>
        <taxon>Alphaproteobacteria</taxon>
        <taxon>Acetobacterales</taxon>
        <taxon>Acetobacteraceae</taxon>
        <taxon>Acetobacter</taxon>
    </lineage>
</organism>
<evidence type="ECO:0000313" key="3">
    <source>
        <dbReference type="Proteomes" id="UP000324536"/>
    </source>
</evidence>
<evidence type="ECO:0000313" key="2">
    <source>
        <dbReference type="EMBL" id="QEO17513.1"/>
    </source>
</evidence>
<feature type="chain" id="PRO_5022686536" evidence="1">
    <location>
        <begin position="30"/>
        <end position="209"/>
    </location>
</feature>
<dbReference type="AlphaFoldDB" id="A0A5C1YNV4"/>
<dbReference type="Proteomes" id="UP000324536">
    <property type="component" value="Chromosome"/>
</dbReference>
<dbReference type="InterPro" id="IPR008869">
    <property type="entry name" value="MlaC/ttg2D"/>
</dbReference>
<keyword evidence="3" id="KW-1185">Reference proteome</keyword>
<dbReference type="PANTHER" id="PTHR36573:SF1">
    <property type="entry name" value="INTERMEMBRANE PHOSPHOLIPID TRANSPORT SYSTEM BINDING PROTEIN MLAC"/>
    <property type="match status" value="1"/>
</dbReference>
<name>A0A5C1YNV4_9PROT</name>
<keyword evidence="1" id="KW-0732">Signal</keyword>
<reference evidence="2 3" key="1">
    <citation type="submission" date="2019-09" db="EMBL/GenBank/DDBJ databases">
        <title>Genome sequencing of strain KACC 21233.</title>
        <authorList>
            <person name="Heo J."/>
            <person name="Kim S.-J."/>
            <person name="Kim J.-S."/>
            <person name="Hong S.-B."/>
            <person name="Kwon S.-W."/>
        </authorList>
    </citation>
    <scope>NUCLEOTIDE SEQUENCE [LARGE SCALE GENOMIC DNA]</scope>
    <source>
        <strain evidence="2 3">KACC 21233</strain>
    </source>
</reference>
<proteinExistence type="predicted"/>
<dbReference type="OrthoDB" id="8099120at2"/>
<dbReference type="KEGG" id="acek:FLP30_07100"/>
<dbReference type="InterPro" id="IPR042245">
    <property type="entry name" value="Tgt2/MlaC_sf"/>
</dbReference>
<dbReference type="Gene3D" id="3.10.450.710">
    <property type="entry name" value="Tgt2/MlaC"/>
    <property type="match status" value="1"/>
</dbReference>
<dbReference type="RefSeq" id="WP_149279190.1">
    <property type="nucleotide sequence ID" value="NZ_CP043506.1"/>
</dbReference>
<dbReference type="PANTHER" id="PTHR36573">
    <property type="entry name" value="INTERMEMBRANE PHOSPHOLIPID TRANSPORT SYSTEM BINDING PROTEIN MLAC"/>
    <property type="match status" value="1"/>
</dbReference>
<dbReference type="EMBL" id="CP043506">
    <property type="protein sequence ID" value="QEO17513.1"/>
    <property type="molecule type" value="Genomic_DNA"/>
</dbReference>
<protein>
    <submittedName>
        <fullName evidence="2">ABC transporter substrate-binding protein</fullName>
    </submittedName>
</protein>